<dbReference type="AlphaFoldDB" id="A0A9P0GFP1"/>
<reference evidence="1" key="1">
    <citation type="submission" date="2022-01" db="EMBL/GenBank/DDBJ databases">
        <authorList>
            <person name="King R."/>
        </authorList>
    </citation>
    <scope>NUCLEOTIDE SEQUENCE</scope>
</reference>
<gene>
    <name evidence="1" type="ORF">PSYICH_LOCUS8792</name>
</gene>
<proteinExistence type="predicted"/>
<protein>
    <submittedName>
        <fullName evidence="1">Uncharacterized protein</fullName>
    </submittedName>
</protein>
<organism evidence="1 2">
    <name type="scientific">Psylliodes chrysocephalus</name>
    <dbReference type="NCBI Taxonomy" id="3402493"/>
    <lineage>
        <taxon>Eukaryota</taxon>
        <taxon>Metazoa</taxon>
        <taxon>Ecdysozoa</taxon>
        <taxon>Arthropoda</taxon>
        <taxon>Hexapoda</taxon>
        <taxon>Insecta</taxon>
        <taxon>Pterygota</taxon>
        <taxon>Neoptera</taxon>
        <taxon>Endopterygota</taxon>
        <taxon>Coleoptera</taxon>
        <taxon>Polyphaga</taxon>
        <taxon>Cucujiformia</taxon>
        <taxon>Chrysomeloidea</taxon>
        <taxon>Chrysomelidae</taxon>
        <taxon>Galerucinae</taxon>
        <taxon>Alticini</taxon>
        <taxon>Psylliodes</taxon>
    </lineage>
</organism>
<evidence type="ECO:0000313" key="2">
    <source>
        <dbReference type="Proteomes" id="UP001153636"/>
    </source>
</evidence>
<dbReference type="OrthoDB" id="6775559at2759"/>
<sequence>MSKFFNFRHSSYAKDKCLLWFCDVCLDEVYNNGGIRNEIESLKQSVSEEIELCSSYRRSSIKTKNTDQACSKKTFEAVQKYLNPTLLQLGINEIRNVKDDDVVIKCNSNNEIEKVKSAVEKSYNIVSPDLKNTSIKVVDIENEMSPEDLINCIKKQNGFLNDGDSNISIKVFKK</sequence>
<dbReference type="Proteomes" id="UP001153636">
    <property type="component" value="Chromosome 3"/>
</dbReference>
<evidence type="ECO:0000313" key="1">
    <source>
        <dbReference type="EMBL" id="CAH1109131.1"/>
    </source>
</evidence>
<name>A0A9P0GFP1_9CUCU</name>
<keyword evidence="2" id="KW-1185">Reference proteome</keyword>
<dbReference type="EMBL" id="OV651815">
    <property type="protein sequence ID" value="CAH1109131.1"/>
    <property type="molecule type" value="Genomic_DNA"/>
</dbReference>
<accession>A0A9P0GFP1</accession>